<evidence type="ECO:0000313" key="1">
    <source>
        <dbReference type="EMBL" id="KAH7941710.1"/>
    </source>
</evidence>
<keyword evidence="2" id="KW-1185">Reference proteome</keyword>
<organism evidence="1 2">
    <name type="scientific">Dermacentor silvarum</name>
    <name type="common">Tick</name>
    <dbReference type="NCBI Taxonomy" id="543639"/>
    <lineage>
        <taxon>Eukaryota</taxon>
        <taxon>Metazoa</taxon>
        <taxon>Ecdysozoa</taxon>
        <taxon>Arthropoda</taxon>
        <taxon>Chelicerata</taxon>
        <taxon>Arachnida</taxon>
        <taxon>Acari</taxon>
        <taxon>Parasitiformes</taxon>
        <taxon>Ixodida</taxon>
        <taxon>Ixodoidea</taxon>
        <taxon>Ixodidae</taxon>
        <taxon>Rhipicephalinae</taxon>
        <taxon>Dermacentor</taxon>
    </lineage>
</organism>
<comment type="caution">
    <text evidence="1">The sequence shown here is derived from an EMBL/GenBank/DDBJ whole genome shotgun (WGS) entry which is preliminary data.</text>
</comment>
<evidence type="ECO:0000313" key="2">
    <source>
        <dbReference type="Proteomes" id="UP000821865"/>
    </source>
</evidence>
<name>A0ACB8CG04_DERSI</name>
<reference evidence="1" key="1">
    <citation type="submission" date="2020-05" db="EMBL/GenBank/DDBJ databases">
        <title>Large-scale comparative analyses of tick genomes elucidate their genetic diversity and vector capacities.</title>
        <authorList>
            <person name="Jia N."/>
            <person name="Wang J."/>
            <person name="Shi W."/>
            <person name="Du L."/>
            <person name="Sun Y."/>
            <person name="Zhan W."/>
            <person name="Jiang J."/>
            <person name="Wang Q."/>
            <person name="Zhang B."/>
            <person name="Ji P."/>
            <person name="Sakyi L.B."/>
            <person name="Cui X."/>
            <person name="Yuan T."/>
            <person name="Jiang B."/>
            <person name="Yang W."/>
            <person name="Lam T.T.-Y."/>
            <person name="Chang Q."/>
            <person name="Ding S."/>
            <person name="Wang X."/>
            <person name="Zhu J."/>
            <person name="Ruan X."/>
            <person name="Zhao L."/>
            <person name="Wei J."/>
            <person name="Que T."/>
            <person name="Du C."/>
            <person name="Cheng J."/>
            <person name="Dai P."/>
            <person name="Han X."/>
            <person name="Huang E."/>
            <person name="Gao Y."/>
            <person name="Liu J."/>
            <person name="Shao H."/>
            <person name="Ye R."/>
            <person name="Li L."/>
            <person name="Wei W."/>
            <person name="Wang X."/>
            <person name="Wang C."/>
            <person name="Yang T."/>
            <person name="Huo Q."/>
            <person name="Li W."/>
            <person name="Guo W."/>
            <person name="Chen H."/>
            <person name="Zhou L."/>
            <person name="Ni X."/>
            <person name="Tian J."/>
            <person name="Zhou Y."/>
            <person name="Sheng Y."/>
            <person name="Liu T."/>
            <person name="Pan Y."/>
            <person name="Xia L."/>
            <person name="Li J."/>
            <person name="Zhao F."/>
            <person name="Cao W."/>
        </authorList>
    </citation>
    <scope>NUCLEOTIDE SEQUENCE</scope>
    <source>
        <strain evidence="1">Dsil-2018</strain>
    </source>
</reference>
<proteinExistence type="predicted"/>
<gene>
    <name evidence="1" type="ORF">HPB49_016408</name>
</gene>
<sequence>MASKPDSEGWTLVNRRKKTPFNKPTATTSFTSRLQGHKVILRPQGGFVLTTLRPAQLMSAVSAAASLTDNEYKETQVEIQEHKNLAVFVSTRNSVAEKLAQLTTLTIQGTSHQVSIYLAPPDNSCRGVVHGIEAHTTSAELMANLDAPGFTILSARMMGKTETAMITFHGTRIPYTVLYYRAIYRCKPHYPRAQQCTICLKLGHRADVCPTPQHLRCPICAVAMPVRNAPHPCAPNCANCNGAHPATDPACPSIQAANKAAYQATRLRRAPRPPPPQFTPDVAASRSNTPQRRSPSRSRSRTPDSSRRRSKSRTKRSHKSRSKSRPPPSSANPPRTAGPRLLSETTVPPPRHNLTLLTDPSVPTRLGTSVSRDTCPDLTLYHGRHSCTWHNFDEYLGSDHSIIATRINTKDFVGEARQIRLTDWPAFRAASGTTSATDTLTDWVQTRQTRLDVHTRTLTTTPDAPEIDAHLVHLWDARRSLTKRWRRQRHNRKLRLRIAQLSAEAELIEANQAAQLTRLNSTPQGRNLLSSLGYPPSPSVLASTGLSPAARAKLTVSPIPRHMHPTRHTARRDHRSRYLRREYPVGCSAVRVLFTDASPADERGGVTVVVDSDLMTVFAASERTLTDVSLLEERAIARAILSTSSLPPSTPNHILTDSQAACRRFLFNTLHPTTTSILESFLSSTSHTFRLRSPVMSALMRWPENSDTEPLGIALPSSDRNLSRTHPNLLRYD</sequence>
<protein>
    <submittedName>
        <fullName evidence="1">Uncharacterized protein</fullName>
    </submittedName>
</protein>
<accession>A0ACB8CG04</accession>
<dbReference type="Proteomes" id="UP000821865">
    <property type="component" value="Chromosome 7"/>
</dbReference>
<dbReference type="EMBL" id="CM023476">
    <property type="protein sequence ID" value="KAH7941710.1"/>
    <property type="molecule type" value="Genomic_DNA"/>
</dbReference>